<evidence type="ECO:0000256" key="6">
    <source>
        <dbReference type="ARBA" id="ARBA00049366"/>
    </source>
</evidence>
<keyword evidence="4" id="KW-0378">Hydrolase</keyword>
<dbReference type="Pfam" id="PF01112">
    <property type="entry name" value="Asparaginase_2"/>
    <property type="match status" value="1"/>
</dbReference>
<dbReference type="FunFam" id="3.60.20.30:FF:000001">
    <property type="entry name" value="Isoaspartyl peptidase/L-asparaginase"/>
    <property type="match status" value="1"/>
</dbReference>
<dbReference type="SUPFAM" id="SSF56235">
    <property type="entry name" value="N-terminal nucleophile aminohydrolases (Ntn hydrolases)"/>
    <property type="match status" value="1"/>
</dbReference>
<dbReference type="Gene3D" id="3.60.20.30">
    <property type="entry name" value="(Glycosyl)asparaginase"/>
    <property type="match status" value="1"/>
</dbReference>
<evidence type="ECO:0000256" key="7">
    <source>
        <dbReference type="ARBA" id="ARBA00054922"/>
    </source>
</evidence>
<evidence type="ECO:0000313" key="10">
    <source>
        <dbReference type="EMBL" id="KAL2728141.1"/>
    </source>
</evidence>
<keyword evidence="3" id="KW-0645">Protease</keyword>
<dbReference type="GO" id="GO:0004067">
    <property type="term" value="F:asparaginase activity"/>
    <property type="evidence" value="ECO:0007669"/>
    <property type="project" value="UniProtKB-EC"/>
</dbReference>
<evidence type="ECO:0000313" key="11">
    <source>
        <dbReference type="Proteomes" id="UP001607303"/>
    </source>
</evidence>
<comment type="subunit">
    <text evidence="8">Heterodimer of an alpha and beta chain produced by autocleavage.</text>
</comment>
<comment type="similarity">
    <text evidence="2">Belongs to the Ntn-hydrolase family.</text>
</comment>
<gene>
    <name evidence="10" type="ORF">V1477_017417</name>
</gene>
<evidence type="ECO:0000256" key="5">
    <source>
        <dbReference type="ARBA" id="ARBA00022813"/>
    </source>
</evidence>
<feature type="binding site" evidence="9">
    <location>
        <begin position="241"/>
        <end position="244"/>
    </location>
    <ligand>
        <name>substrate</name>
    </ligand>
</feature>
<dbReference type="PANTHER" id="PTHR10188">
    <property type="entry name" value="L-ASPARAGINASE"/>
    <property type="match status" value="1"/>
</dbReference>
<proteinExistence type="inferred from homology"/>
<comment type="catalytic activity">
    <reaction evidence="6">
        <text>L-asparagine + H2O = L-aspartate + NH4(+)</text>
        <dbReference type="Rhea" id="RHEA:21016"/>
        <dbReference type="ChEBI" id="CHEBI:15377"/>
        <dbReference type="ChEBI" id="CHEBI:28938"/>
        <dbReference type="ChEBI" id="CHEBI:29991"/>
        <dbReference type="ChEBI" id="CHEBI:58048"/>
        <dbReference type="EC" id="3.5.1.1"/>
    </reaction>
</comment>
<sequence length="909" mass="105352">MSITKYYQQNNSFMRRNNINEIYQFNNWDKNCICEKNTNLPCIIVHGGVGNCKDFLVIEKITACQKAASNGYKKLIKGGSSIEAVEAALWWLECDEFFNCGYGSALNEIGQVQMDAGIMDGDKFECGSVAAVSDIEHPISLARYVLENLPNNIIVGENAKQLAQYANINCLSQGNMIAPTAYLAYKLSEKGSYLTDYDMENLEHIQTLQSSMGSVGCVAWDGYRIAAGTTTGGLNRKLIGRVGDSPLLGCGTYADKNVGCSLTGHGESIIKLGMARRIAEDVNQGCNPRAALQKNLDYMLSKLKENGGGIVLKRDGSWDIYFTYKRMPYAIIKDNMFTYGADLNERKTDVYKDFDFLFLCFSVARKQDALDKKLFSFCEWQRYIECRKNILVNKHFPTKLKYNPSIPLKNHMYLKFLEFIESKKDGEAPEITNYKHLFPRDLSDAMKQCFEKLNQDNILSEDMTIFTPSLTPFYSYLQQLHDDSPNEFPDILKTDFYVTKIGYTTHVKEFKQLAAQCNINLEIIDSRSHFVDKIVPFFEPNKITNVSELKEDVQVHNCIESEEENVKKIENFTSYMDKNIPCYIRIDDTKVQHYDNVKNSFKKITNFNCNDHNDFIFGDVLPNGKLLITKENDSDSEDDVLYPKDTEKKTEFVNTEFYQKYNIELTHYEQESILKPERKRTIEDFMKSKMHQFRDSKGKFIKTVEVPKFMNIYNLMKPKITDNYNFYELHNFTGLNFDNVDLSQSDNLEVDILKESYDVLKDQEQIPDKEHNHNGNLTNLDDSLDLFDESDNLDENQDINETNCPLKNNIDSMKEKPDNMRFFRPFQDYWMYHCIFSRVKGKNFELFEKVLPRSFRWLLNEGANILEMTTEDLYEEICIIESFYSQILNPNNVLEDSMRLHRSLIISKW</sequence>
<name>A0ABD2B5Y4_VESMC</name>
<dbReference type="GO" id="GO:0008798">
    <property type="term" value="F:beta-aspartyl-peptidase activity"/>
    <property type="evidence" value="ECO:0007669"/>
    <property type="project" value="UniProtKB-EC"/>
</dbReference>
<evidence type="ECO:0000256" key="8">
    <source>
        <dbReference type="ARBA" id="ARBA00061780"/>
    </source>
</evidence>
<dbReference type="PANTHER" id="PTHR10188:SF43">
    <property type="entry name" value="ASPARAGINASE (EUROFUNG)"/>
    <property type="match status" value="1"/>
</dbReference>
<comment type="caution">
    <text evidence="10">The sequence shown here is derived from an EMBL/GenBank/DDBJ whole genome shotgun (WGS) entry which is preliminary data.</text>
</comment>
<protein>
    <submittedName>
        <fullName evidence="10">TATA box-binding protein-associated factor RNA polymerase I subunit B</fullName>
    </submittedName>
</protein>
<dbReference type="AlphaFoldDB" id="A0ABD2B5Y4"/>
<dbReference type="InterPro" id="IPR000246">
    <property type="entry name" value="Peptidase_T2"/>
</dbReference>
<keyword evidence="11" id="KW-1185">Reference proteome</keyword>
<dbReference type="GO" id="GO:0006508">
    <property type="term" value="P:proteolysis"/>
    <property type="evidence" value="ECO:0007669"/>
    <property type="project" value="UniProtKB-KW"/>
</dbReference>
<evidence type="ECO:0000256" key="4">
    <source>
        <dbReference type="ARBA" id="ARBA00022801"/>
    </source>
</evidence>
<comment type="catalytic activity">
    <reaction evidence="1">
        <text>Cleavage of a beta-linked Asp residue from the N-terminus of a polypeptide.</text>
        <dbReference type="EC" id="3.4.19.5"/>
    </reaction>
</comment>
<dbReference type="Proteomes" id="UP001607303">
    <property type="component" value="Unassembled WGS sequence"/>
</dbReference>
<accession>A0ABD2B5Y4</accession>
<dbReference type="EMBL" id="JAYRBN010000100">
    <property type="protein sequence ID" value="KAL2728141.1"/>
    <property type="molecule type" value="Genomic_DNA"/>
</dbReference>
<feature type="binding site" evidence="9">
    <location>
        <begin position="263"/>
        <end position="266"/>
    </location>
    <ligand>
        <name>substrate</name>
    </ligand>
</feature>
<reference evidence="10 11" key="1">
    <citation type="journal article" date="2024" name="Ann. Entomol. Soc. Am.">
        <title>Genomic analyses of the southern and eastern yellowjacket wasps (Hymenoptera: Vespidae) reveal evolutionary signatures of social life.</title>
        <authorList>
            <person name="Catto M.A."/>
            <person name="Caine P.B."/>
            <person name="Orr S.E."/>
            <person name="Hunt B.G."/>
            <person name="Goodisman M.A.D."/>
        </authorList>
    </citation>
    <scope>NUCLEOTIDE SEQUENCE [LARGE SCALE GENOMIC DNA]</scope>
    <source>
        <strain evidence="10">232</strain>
        <tissue evidence="10">Head and thorax</tissue>
    </source>
</reference>
<keyword evidence="5" id="KW-0068">Autocatalytic cleavage</keyword>
<evidence type="ECO:0000256" key="1">
    <source>
        <dbReference type="ARBA" id="ARBA00000306"/>
    </source>
</evidence>
<comment type="function">
    <text evidence="7">Has both L-asparaginase and beta-aspartyl peptidase activity. Does not have aspartylglucosaminidase activity and is inactive toward GlcNAc-L-Asn. Likewise, has no activity toward glutamine.</text>
</comment>
<evidence type="ECO:0000256" key="3">
    <source>
        <dbReference type="ARBA" id="ARBA00022670"/>
    </source>
</evidence>
<dbReference type="InterPro" id="IPR029055">
    <property type="entry name" value="Ntn_hydrolases_N"/>
</dbReference>
<organism evidence="10 11">
    <name type="scientific">Vespula maculifrons</name>
    <name type="common">Eastern yellow jacket</name>
    <name type="synonym">Wasp</name>
    <dbReference type="NCBI Taxonomy" id="7453"/>
    <lineage>
        <taxon>Eukaryota</taxon>
        <taxon>Metazoa</taxon>
        <taxon>Ecdysozoa</taxon>
        <taxon>Arthropoda</taxon>
        <taxon>Hexapoda</taxon>
        <taxon>Insecta</taxon>
        <taxon>Pterygota</taxon>
        <taxon>Neoptera</taxon>
        <taxon>Endopterygota</taxon>
        <taxon>Hymenoptera</taxon>
        <taxon>Apocrita</taxon>
        <taxon>Aculeata</taxon>
        <taxon>Vespoidea</taxon>
        <taxon>Vespidae</taxon>
        <taxon>Vespinae</taxon>
        <taxon>Vespula</taxon>
    </lineage>
</organism>
<evidence type="ECO:0000256" key="9">
    <source>
        <dbReference type="PIRSR" id="PIRSR600246-2"/>
    </source>
</evidence>
<evidence type="ECO:0000256" key="2">
    <source>
        <dbReference type="ARBA" id="ARBA00010872"/>
    </source>
</evidence>